<reference evidence="2 3" key="1">
    <citation type="submission" date="2019-02" db="EMBL/GenBank/DDBJ databases">
        <title>Deep-cultivation of Planctomycetes and their phenomic and genomic characterization uncovers novel biology.</title>
        <authorList>
            <person name="Wiegand S."/>
            <person name="Jogler M."/>
            <person name="Boedeker C."/>
            <person name="Pinto D."/>
            <person name="Vollmers J."/>
            <person name="Rivas-Marin E."/>
            <person name="Kohn T."/>
            <person name="Peeters S.H."/>
            <person name="Heuer A."/>
            <person name="Rast P."/>
            <person name="Oberbeckmann S."/>
            <person name="Bunk B."/>
            <person name="Jeske O."/>
            <person name="Meyerdierks A."/>
            <person name="Storesund J.E."/>
            <person name="Kallscheuer N."/>
            <person name="Luecker S."/>
            <person name="Lage O.M."/>
            <person name="Pohl T."/>
            <person name="Merkel B.J."/>
            <person name="Hornburger P."/>
            <person name="Mueller R.-W."/>
            <person name="Bruemmer F."/>
            <person name="Labrenz M."/>
            <person name="Spormann A.M."/>
            <person name="Op Den Camp H."/>
            <person name="Overmann J."/>
            <person name="Amann R."/>
            <person name="Jetten M.S.M."/>
            <person name="Mascher T."/>
            <person name="Medema M.H."/>
            <person name="Devos D.P."/>
            <person name="Kaster A.-K."/>
            <person name="Ovreas L."/>
            <person name="Rohde M."/>
            <person name="Galperin M.Y."/>
            <person name="Jogler C."/>
        </authorList>
    </citation>
    <scope>NUCLEOTIDE SEQUENCE [LARGE SCALE GENOMIC DNA]</scope>
    <source>
        <strain evidence="2 3">CA13</strain>
    </source>
</reference>
<proteinExistence type="predicted"/>
<sequence>MKSHKVFLSITVIVCSLSFPGCGRDGNTVIEPGEPYQMTEIEKKNAEQNDREREEENRR</sequence>
<name>A0A5C5Z3N1_9BACT</name>
<dbReference type="OrthoDB" id="289030at2"/>
<evidence type="ECO:0000313" key="3">
    <source>
        <dbReference type="Proteomes" id="UP000315010"/>
    </source>
</evidence>
<comment type="caution">
    <text evidence="2">The sequence shown here is derived from an EMBL/GenBank/DDBJ whole genome shotgun (WGS) entry which is preliminary data.</text>
</comment>
<dbReference type="RefSeq" id="WP_146397947.1">
    <property type="nucleotide sequence ID" value="NZ_SJPJ01000001.1"/>
</dbReference>
<evidence type="ECO:0000313" key="2">
    <source>
        <dbReference type="EMBL" id="TWT81815.1"/>
    </source>
</evidence>
<evidence type="ECO:0000256" key="1">
    <source>
        <dbReference type="SAM" id="MobiDB-lite"/>
    </source>
</evidence>
<feature type="region of interest" description="Disordered" evidence="1">
    <location>
        <begin position="24"/>
        <end position="59"/>
    </location>
</feature>
<feature type="compositionally biased region" description="Basic and acidic residues" evidence="1">
    <location>
        <begin position="40"/>
        <end position="59"/>
    </location>
</feature>
<keyword evidence="3" id="KW-1185">Reference proteome</keyword>
<organism evidence="2 3">
    <name type="scientific">Novipirellula herctigrandis</name>
    <dbReference type="NCBI Taxonomy" id="2527986"/>
    <lineage>
        <taxon>Bacteria</taxon>
        <taxon>Pseudomonadati</taxon>
        <taxon>Planctomycetota</taxon>
        <taxon>Planctomycetia</taxon>
        <taxon>Pirellulales</taxon>
        <taxon>Pirellulaceae</taxon>
        <taxon>Novipirellula</taxon>
    </lineage>
</organism>
<gene>
    <name evidence="2" type="ORF">CA13_32680</name>
</gene>
<protein>
    <submittedName>
        <fullName evidence="2">Uncharacterized protein</fullName>
    </submittedName>
</protein>
<dbReference type="EMBL" id="SJPJ01000001">
    <property type="protein sequence ID" value="TWT81815.1"/>
    <property type="molecule type" value="Genomic_DNA"/>
</dbReference>
<accession>A0A5C5Z3N1</accession>
<dbReference type="AlphaFoldDB" id="A0A5C5Z3N1"/>
<dbReference type="Proteomes" id="UP000315010">
    <property type="component" value="Unassembled WGS sequence"/>
</dbReference>